<dbReference type="PANTHER" id="PTHR31962">
    <property type="entry name" value="SPHINGOLIPID LONG CHAIN BASE-RESPONSIVE PROTEIN PIL1"/>
    <property type="match status" value="1"/>
</dbReference>
<dbReference type="GeneID" id="80876162"/>
<keyword evidence="5" id="KW-1185">Reference proteome</keyword>
<proteinExistence type="predicted"/>
<evidence type="ECO:0000313" key="5">
    <source>
        <dbReference type="Proteomes" id="UP001212411"/>
    </source>
</evidence>
<sequence>MNSASRSHTIHTLRGTPASHQRQVPRSTTRRSYKVPRVGTQVRSNHIGMFTPEMAKRLAVLVKMEKGLLRTYEVLADERKACANQLSYWGEDCDDDISDISDKIGVLLYQIGEQEDQMIDKHDQYRISLKSIRNIEANVQPARERKEKILNSIYDLRQRDSDSPKLISLEQELVREEAACLVAEAQLTNITRENFKLAMTINVGTLLEHSEKISVLCSYAKKILDLLDDTPITPGEPRPIYDGYEITKDYVLEAEREISNWQSPFVTPEPLTDIDGLPIQSHYQPEYQRNTIRYDGPEQKRYSHIQAADHGHTTGTTHNYTGRAYDRAPTEEFQPNVLQDTQYVDNFEVGEEDDLDVDSQTGQEPGSFAASQHPHALAA</sequence>
<feature type="region of interest" description="Disordered" evidence="3">
    <location>
        <begin position="355"/>
        <end position="379"/>
    </location>
</feature>
<keyword evidence="1" id="KW-0597">Phosphoprotein</keyword>
<reference evidence="4 5" key="1">
    <citation type="journal article" date="2023" name="G3 (Bethesda)">
        <title>A high-quality reference genome for the fission yeast Schizosaccharomyces osmophilus.</title>
        <authorList>
            <person name="Jia G.S."/>
            <person name="Zhang W.C."/>
            <person name="Liang Y."/>
            <person name="Liu X.H."/>
            <person name="Rhind N."/>
            <person name="Pidoux A."/>
            <person name="Brysch-Herzberg M."/>
            <person name="Du L.L."/>
        </authorList>
    </citation>
    <scope>NUCLEOTIDE SEQUENCE [LARGE SCALE GENOMIC DNA]</scope>
    <source>
        <strain evidence="4 5">CBS 15793</strain>
    </source>
</reference>
<dbReference type="PANTHER" id="PTHR31962:SF7">
    <property type="entry name" value="SPHINGOLIPID LONG CHAIN BASE-RESPONSIVE PROTEIN PIL2-RELATED"/>
    <property type="match status" value="1"/>
</dbReference>
<dbReference type="GO" id="GO:0070941">
    <property type="term" value="P:eisosome assembly"/>
    <property type="evidence" value="ECO:0007669"/>
    <property type="project" value="TreeGrafter"/>
</dbReference>
<feature type="compositionally biased region" description="Polar residues" evidence="3">
    <location>
        <begin position="18"/>
        <end position="27"/>
    </location>
</feature>
<dbReference type="InterPro" id="IPR027267">
    <property type="entry name" value="AH/BAR_dom_sf"/>
</dbReference>
<name>A0AAE9WBW2_9SCHI</name>
<evidence type="ECO:0000256" key="2">
    <source>
        <dbReference type="ARBA" id="ARBA00053166"/>
    </source>
</evidence>
<evidence type="ECO:0000313" key="4">
    <source>
        <dbReference type="EMBL" id="WBW73394.1"/>
    </source>
</evidence>
<dbReference type="Pfam" id="PF13805">
    <property type="entry name" value="Pil1"/>
    <property type="match status" value="1"/>
</dbReference>
<accession>A0AAE9WBW2</accession>
<dbReference type="KEGG" id="som:SOMG_02682"/>
<dbReference type="GO" id="GO:0005886">
    <property type="term" value="C:plasma membrane"/>
    <property type="evidence" value="ECO:0007669"/>
    <property type="project" value="TreeGrafter"/>
</dbReference>
<dbReference type="AlphaFoldDB" id="A0AAE9WBW2"/>
<dbReference type="Proteomes" id="UP001212411">
    <property type="component" value="Chromosome 2"/>
</dbReference>
<dbReference type="EMBL" id="CP115612">
    <property type="protein sequence ID" value="WBW73394.1"/>
    <property type="molecule type" value="Genomic_DNA"/>
</dbReference>
<dbReference type="FunFam" id="1.20.1270.60:FF:000005">
    <property type="entry name" value="Sphingolipid long chain base-responsive pil1"/>
    <property type="match status" value="1"/>
</dbReference>
<dbReference type="InterPro" id="IPR028245">
    <property type="entry name" value="PIL1/LSP1"/>
</dbReference>
<dbReference type="GO" id="GO:0006897">
    <property type="term" value="P:endocytosis"/>
    <property type="evidence" value="ECO:0007669"/>
    <property type="project" value="TreeGrafter"/>
</dbReference>
<feature type="region of interest" description="Disordered" evidence="3">
    <location>
        <begin position="1"/>
        <end position="33"/>
    </location>
</feature>
<organism evidence="4 5">
    <name type="scientific">Schizosaccharomyces osmophilus</name>
    <dbReference type="NCBI Taxonomy" id="2545709"/>
    <lineage>
        <taxon>Eukaryota</taxon>
        <taxon>Fungi</taxon>
        <taxon>Dikarya</taxon>
        <taxon>Ascomycota</taxon>
        <taxon>Taphrinomycotina</taxon>
        <taxon>Schizosaccharomycetes</taxon>
        <taxon>Schizosaccharomycetales</taxon>
        <taxon>Schizosaccharomycetaceae</taxon>
        <taxon>Schizosaccharomyces</taxon>
    </lineage>
</organism>
<dbReference type="Gene3D" id="1.20.1270.60">
    <property type="entry name" value="Arfaptin homology (AH) domain/BAR domain"/>
    <property type="match status" value="1"/>
</dbReference>
<dbReference type="GO" id="GO:0036286">
    <property type="term" value="C:eisosome filament"/>
    <property type="evidence" value="ECO:0007669"/>
    <property type="project" value="TreeGrafter"/>
</dbReference>
<evidence type="ECO:0000256" key="1">
    <source>
        <dbReference type="ARBA" id="ARBA00022553"/>
    </source>
</evidence>
<gene>
    <name evidence="4" type="primary">pil2</name>
    <name evidence="4" type="ORF">SOMG_02682</name>
</gene>
<dbReference type="GO" id="GO:0008289">
    <property type="term" value="F:lipid binding"/>
    <property type="evidence" value="ECO:0007669"/>
    <property type="project" value="TreeGrafter"/>
</dbReference>
<evidence type="ECO:0000256" key="3">
    <source>
        <dbReference type="SAM" id="MobiDB-lite"/>
    </source>
</evidence>
<comment type="function">
    <text evidence="2">Negative regulator of cell wall integrity (CWI) in unstressed cells, probably by inhibiting protein kinase ksg1/ppk21 activity and regulating their downstream CWI pathways pck2-MAP kinase pathway and protein kinase gad8 pathway. Activity may be regulated by the transient increase of sphingolipid long chain bases (LCBs) during heat stress.</text>
</comment>
<protein>
    <submittedName>
        <fullName evidence="4">Meiotic eisosome BAR domain protein Pil2</fullName>
    </submittedName>
</protein>
<dbReference type="RefSeq" id="XP_056037637.1">
    <property type="nucleotide sequence ID" value="XM_056181473.1"/>
</dbReference>